<organism evidence="2 3">
    <name type="scientific">Fusarium venenatum</name>
    <dbReference type="NCBI Taxonomy" id="56646"/>
    <lineage>
        <taxon>Eukaryota</taxon>
        <taxon>Fungi</taxon>
        <taxon>Dikarya</taxon>
        <taxon>Ascomycota</taxon>
        <taxon>Pezizomycotina</taxon>
        <taxon>Sordariomycetes</taxon>
        <taxon>Hypocreomycetidae</taxon>
        <taxon>Hypocreales</taxon>
        <taxon>Nectriaceae</taxon>
        <taxon>Fusarium</taxon>
    </lineage>
</organism>
<dbReference type="OrthoDB" id="3061561at2759"/>
<feature type="transmembrane region" description="Helical" evidence="1">
    <location>
        <begin position="508"/>
        <end position="535"/>
    </location>
</feature>
<dbReference type="PANTHER" id="PTHR35043:SF7">
    <property type="entry name" value="TRANSCRIPTION FACTOR DOMAIN-CONTAINING PROTEIN"/>
    <property type="match status" value="1"/>
</dbReference>
<dbReference type="STRING" id="56646.A0A2L2T0S1"/>
<evidence type="ECO:0000313" key="2">
    <source>
        <dbReference type="EMBL" id="CEI63108.1"/>
    </source>
</evidence>
<protein>
    <submittedName>
        <fullName evidence="2">Uncharacterized protein</fullName>
    </submittedName>
</protein>
<keyword evidence="3" id="KW-1185">Reference proteome</keyword>
<dbReference type="EMBL" id="LN649230">
    <property type="protein sequence ID" value="CEI63108.1"/>
    <property type="molecule type" value="Genomic_DNA"/>
</dbReference>
<keyword evidence="1" id="KW-0472">Membrane</keyword>
<accession>A0A2L2T0S1</accession>
<keyword evidence="1" id="KW-0812">Transmembrane</keyword>
<feature type="transmembrane region" description="Helical" evidence="1">
    <location>
        <begin position="237"/>
        <end position="256"/>
    </location>
</feature>
<sequence>MAGSNSSLVTQPFNISVVTSNGTDQLKTVVAPSWVSTPNVRGTSDILQSCVLTLVACIYTALHLDVPKKTTWQHLLWQKFKWVVITLFAPEVAVFVAATQLRYAWHLRSALRKIQKEQQESSKWTPDADFDINLKYAFFIVMGAVRFDVHDIFSFSDLDASHRDHFKETGLDRRSVRSAPASIIWLAERGHWIKIRKQDIDDKSKADTIQKSLVLIQVLWMVTQCIARRISNLPLSLLEIHTIVHVVCAVLLYIFWFEKPLNVQEAIITSTEEFRGELATMLQKHFYADMSYKMALFQPKENEEQPPPIDTNGLQMKWIESRSGETMREGHILPSGLALSAAKVKKPYKVSTYYLDPQGANTGISFNLEPEFLARWNAIFGRYPYEDRVKFARVSQRIVMQSIHRRYEPQELASVQKIIYLPVVEELEPRGWVTDWERLFWETESILHIHWDKSETSSKKSWKESISKSDMTFTSWEFITLAIFLTGLYGGVHLTIWGQAFPSRVEEIMWKASCLVLVSFVPAVFLLFFAIFALLDKMDEWEQGNDGMVQMMIEISDVLTKPLFILLFMLVASTLCLTYISGRVFIIVESFLCLLRSPVGVFVSPEWLELFPHF</sequence>
<dbReference type="Proteomes" id="UP000245910">
    <property type="component" value="Chromosome II"/>
</dbReference>
<feature type="transmembrane region" description="Helical" evidence="1">
    <location>
        <begin position="46"/>
        <end position="62"/>
    </location>
</feature>
<feature type="transmembrane region" description="Helical" evidence="1">
    <location>
        <begin position="82"/>
        <end position="105"/>
    </location>
</feature>
<dbReference type="GeneID" id="37259183"/>
<feature type="transmembrane region" description="Helical" evidence="1">
    <location>
        <begin position="476"/>
        <end position="496"/>
    </location>
</feature>
<feature type="transmembrane region" description="Helical" evidence="1">
    <location>
        <begin position="563"/>
        <end position="586"/>
    </location>
</feature>
<dbReference type="AlphaFoldDB" id="A0A2L2T0S1"/>
<dbReference type="KEGG" id="fvn:FVRRES_07544"/>
<evidence type="ECO:0000256" key="1">
    <source>
        <dbReference type="SAM" id="Phobius"/>
    </source>
</evidence>
<dbReference type="RefSeq" id="XP_025586828.1">
    <property type="nucleotide sequence ID" value="XM_025736197.2"/>
</dbReference>
<reference evidence="3" key="1">
    <citation type="submission" date="2014-10" db="EMBL/GenBank/DDBJ databases">
        <authorList>
            <person name="King R."/>
        </authorList>
    </citation>
    <scope>NUCLEOTIDE SEQUENCE [LARGE SCALE GENOMIC DNA]</scope>
    <source>
        <strain evidence="3">A3/5</strain>
    </source>
</reference>
<name>A0A2L2T0S1_9HYPO</name>
<keyword evidence="1" id="KW-1133">Transmembrane helix</keyword>
<proteinExistence type="predicted"/>
<dbReference type="PANTHER" id="PTHR35043">
    <property type="entry name" value="TRANSCRIPTION FACTOR DOMAIN-CONTAINING PROTEIN"/>
    <property type="match status" value="1"/>
</dbReference>
<evidence type="ECO:0000313" key="3">
    <source>
        <dbReference type="Proteomes" id="UP000245910"/>
    </source>
</evidence>